<evidence type="ECO:0000313" key="3">
    <source>
        <dbReference type="Proteomes" id="UP000682733"/>
    </source>
</evidence>
<dbReference type="EMBL" id="CAJOBA010008838">
    <property type="protein sequence ID" value="CAF3837626.1"/>
    <property type="molecule type" value="Genomic_DNA"/>
</dbReference>
<name>A0A8S2K3U0_9BILA</name>
<dbReference type="Proteomes" id="UP000682733">
    <property type="component" value="Unassembled WGS sequence"/>
</dbReference>
<evidence type="ECO:0000313" key="1">
    <source>
        <dbReference type="EMBL" id="CAF1073580.1"/>
    </source>
</evidence>
<dbReference type="EMBL" id="CAJNOK010008822">
    <property type="protein sequence ID" value="CAF1073580.1"/>
    <property type="molecule type" value="Genomic_DNA"/>
</dbReference>
<accession>A0A8S2K3U0</accession>
<evidence type="ECO:0000313" key="2">
    <source>
        <dbReference type="EMBL" id="CAF3837626.1"/>
    </source>
</evidence>
<sequence length="156" mass="17685">MTYSMSQSSINEETAVQQHESAAVQGTNFLKVLEILHGQDDTDKLQTKEMQPTSSSNNTTKIRFGIEIKKQRSQKFPYTCPFTSRRSITTAEETYGVRLDKNMKLCDGPHVILLTHLLRAHKMPRSSATQIVGAIQTTQIEQLELERLEEEMQGSI</sequence>
<organism evidence="2 3">
    <name type="scientific">Didymodactylos carnosus</name>
    <dbReference type="NCBI Taxonomy" id="1234261"/>
    <lineage>
        <taxon>Eukaryota</taxon>
        <taxon>Metazoa</taxon>
        <taxon>Spiralia</taxon>
        <taxon>Gnathifera</taxon>
        <taxon>Rotifera</taxon>
        <taxon>Eurotatoria</taxon>
        <taxon>Bdelloidea</taxon>
        <taxon>Philodinida</taxon>
        <taxon>Philodinidae</taxon>
        <taxon>Didymodactylos</taxon>
    </lineage>
</organism>
<gene>
    <name evidence="1" type="ORF">OVA965_LOCUS18013</name>
    <name evidence="2" type="ORF">TMI583_LOCUS18027</name>
</gene>
<protein>
    <submittedName>
        <fullName evidence="2">Uncharacterized protein</fullName>
    </submittedName>
</protein>
<reference evidence="2" key="1">
    <citation type="submission" date="2021-02" db="EMBL/GenBank/DDBJ databases">
        <authorList>
            <person name="Nowell W R."/>
        </authorList>
    </citation>
    <scope>NUCLEOTIDE SEQUENCE</scope>
</reference>
<comment type="caution">
    <text evidence="2">The sequence shown here is derived from an EMBL/GenBank/DDBJ whole genome shotgun (WGS) entry which is preliminary data.</text>
</comment>
<dbReference type="Proteomes" id="UP000677228">
    <property type="component" value="Unassembled WGS sequence"/>
</dbReference>
<proteinExistence type="predicted"/>
<dbReference type="AlphaFoldDB" id="A0A8S2K3U0"/>